<dbReference type="EMBL" id="QOQF01000009">
    <property type="protein sequence ID" value="RCL77390.1"/>
    <property type="molecule type" value="Genomic_DNA"/>
</dbReference>
<dbReference type="Proteomes" id="UP000252132">
    <property type="component" value="Unassembled WGS sequence"/>
</dbReference>
<evidence type="ECO:0000313" key="2">
    <source>
        <dbReference type="Proteomes" id="UP000252132"/>
    </source>
</evidence>
<protein>
    <submittedName>
        <fullName evidence="1">Gamma carbonic anhydrase family protein</fullName>
    </submittedName>
</protein>
<accession>A0A368DZX3</accession>
<dbReference type="InterPro" id="IPR050484">
    <property type="entry name" value="Transf_Hexapept/Carb_Anhydrase"/>
</dbReference>
<gene>
    <name evidence="1" type="ORF">DBW69_03610</name>
</gene>
<dbReference type="InterPro" id="IPR047324">
    <property type="entry name" value="LbH_gamma_CA-like"/>
</dbReference>
<dbReference type="InterPro" id="IPR011004">
    <property type="entry name" value="Trimer_LpxA-like_sf"/>
</dbReference>
<dbReference type="SUPFAM" id="SSF51161">
    <property type="entry name" value="Trimeric LpxA-like enzymes"/>
    <property type="match status" value="1"/>
</dbReference>
<reference evidence="1 2" key="1">
    <citation type="journal article" date="2018" name="Microbiome">
        <title>Fine metagenomic profile of the Mediterranean stratified and mixed water columns revealed by assembly and recruitment.</title>
        <authorList>
            <person name="Haro-Moreno J.M."/>
            <person name="Lopez-Perez M."/>
            <person name="De La Torre J.R."/>
            <person name="Picazo A."/>
            <person name="Camacho A."/>
            <person name="Rodriguez-Valera F."/>
        </authorList>
    </citation>
    <scope>NUCLEOTIDE SEQUENCE [LARGE SCALE GENOMIC DNA]</scope>
    <source>
        <strain evidence="1">MED-G55</strain>
    </source>
</reference>
<organism evidence="1 2">
    <name type="scientific">PS1 clade bacterium</name>
    <dbReference type="NCBI Taxonomy" id="2175152"/>
    <lineage>
        <taxon>Bacteria</taxon>
        <taxon>Pseudomonadati</taxon>
        <taxon>Pseudomonadota</taxon>
        <taxon>Alphaproteobacteria</taxon>
        <taxon>PS1 clade</taxon>
    </lineage>
</organism>
<dbReference type="Pfam" id="PF00132">
    <property type="entry name" value="Hexapep"/>
    <property type="match status" value="1"/>
</dbReference>
<comment type="caution">
    <text evidence="1">The sequence shown here is derived from an EMBL/GenBank/DDBJ whole genome shotgun (WGS) entry which is preliminary data.</text>
</comment>
<proteinExistence type="predicted"/>
<dbReference type="PANTHER" id="PTHR13061">
    <property type="entry name" value="DYNACTIN SUBUNIT P25"/>
    <property type="match status" value="1"/>
</dbReference>
<dbReference type="PANTHER" id="PTHR13061:SF29">
    <property type="entry name" value="GAMMA CARBONIC ANHYDRASE-LIKE 1, MITOCHONDRIAL-RELATED"/>
    <property type="match status" value="1"/>
</dbReference>
<sequence length="177" mass="19223">MTLYALGDAKPEYPESDNWWAAPDTQIIGRVVFKENASVWFGVVIRGDNEAITIGENSNVQDKCVLHTDMGYPLTIGSHSVIGHQVVLHGCTIGDNTLIGMGATVMNGAKIGNNCLIGSHALITENVEIPDNSMVLGAPGKVVKTLEDEAVNFIRLSALSYVDNWRRFKSDLHVLDT</sequence>
<dbReference type="Gene3D" id="2.160.10.10">
    <property type="entry name" value="Hexapeptide repeat proteins"/>
    <property type="match status" value="1"/>
</dbReference>
<evidence type="ECO:0000313" key="1">
    <source>
        <dbReference type="EMBL" id="RCL77390.1"/>
    </source>
</evidence>
<dbReference type="AlphaFoldDB" id="A0A368DZX3"/>
<dbReference type="CDD" id="cd04645">
    <property type="entry name" value="LbH_gamma_CA_like"/>
    <property type="match status" value="1"/>
</dbReference>
<name>A0A368DZX3_9PROT</name>
<dbReference type="InterPro" id="IPR001451">
    <property type="entry name" value="Hexapep"/>
</dbReference>